<sequence>GINYAEQPTGKLRFNPVQWPSASFNGTREAKSGGKFCIQYVKTELAYGEDRLNLNVYRPSVVSLAKKLLVLVYDGSMDFVCYGLARASYRCDLQLQSESTATLANLACTG</sequence>
<dbReference type="InterPro" id="IPR050309">
    <property type="entry name" value="Type-B_Carboxylest/Lipase"/>
</dbReference>
<protein>
    <recommendedName>
        <fullName evidence="1">Carboxylesterase type B domain-containing protein</fullName>
    </recommendedName>
</protein>
<feature type="domain" description="Carboxylesterase type B" evidence="1">
    <location>
        <begin position="1"/>
        <end position="75"/>
    </location>
</feature>
<keyword evidence="3" id="KW-1185">Reference proteome</keyword>
<accession>A0AAD8Q1I6</accession>
<gene>
    <name evidence="2" type="ORF">LY79DRAFT_512893</name>
</gene>
<dbReference type="InterPro" id="IPR002018">
    <property type="entry name" value="CarbesteraseB"/>
</dbReference>
<evidence type="ECO:0000313" key="3">
    <source>
        <dbReference type="Proteomes" id="UP001230504"/>
    </source>
</evidence>
<comment type="caution">
    <text evidence="2">The sequence shown here is derived from an EMBL/GenBank/DDBJ whole genome shotgun (WGS) entry which is preliminary data.</text>
</comment>
<evidence type="ECO:0000313" key="2">
    <source>
        <dbReference type="EMBL" id="KAK1594150.1"/>
    </source>
</evidence>
<evidence type="ECO:0000259" key="1">
    <source>
        <dbReference type="Pfam" id="PF00135"/>
    </source>
</evidence>
<dbReference type="SUPFAM" id="SSF53474">
    <property type="entry name" value="alpha/beta-Hydrolases"/>
    <property type="match status" value="1"/>
</dbReference>
<dbReference type="GeneID" id="85438672"/>
<proteinExistence type="predicted"/>
<dbReference type="Gene3D" id="3.40.50.1820">
    <property type="entry name" value="alpha/beta hydrolase"/>
    <property type="match status" value="1"/>
</dbReference>
<feature type="non-terminal residue" evidence="2">
    <location>
        <position position="1"/>
    </location>
</feature>
<dbReference type="RefSeq" id="XP_060415371.1">
    <property type="nucleotide sequence ID" value="XM_060554432.1"/>
</dbReference>
<dbReference type="EMBL" id="JAHLJV010000021">
    <property type="protein sequence ID" value="KAK1594150.1"/>
    <property type="molecule type" value="Genomic_DNA"/>
</dbReference>
<dbReference type="InterPro" id="IPR029058">
    <property type="entry name" value="AB_hydrolase_fold"/>
</dbReference>
<dbReference type="PANTHER" id="PTHR11559">
    <property type="entry name" value="CARBOXYLESTERASE"/>
    <property type="match status" value="1"/>
</dbReference>
<organism evidence="2 3">
    <name type="scientific">Colletotrichum navitas</name>
    <dbReference type="NCBI Taxonomy" id="681940"/>
    <lineage>
        <taxon>Eukaryota</taxon>
        <taxon>Fungi</taxon>
        <taxon>Dikarya</taxon>
        <taxon>Ascomycota</taxon>
        <taxon>Pezizomycotina</taxon>
        <taxon>Sordariomycetes</taxon>
        <taxon>Hypocreomycetidae</taxon>
        <taxon>Glomerellales</taxon>
        <taxon>Glomerellaceae</taxon>
        <taxon>Colletotrichum</taxon>
        <taxon>Colletotrichum graminicola species complex</taxon>
    </lineage>
</organism>
<name>A0AAD8Q1I6_9PEZI</name>
<reference evidence="2" key="1">
    <citation type="submission" date="2021-06" db="EMBL/GenBank/DDBJ databases">
        <title>Comparative genomics, transcriptomics and evolutionary studies reveal genomic signatures of adaptation to plant cell wall in hemibiotrophic fungi.</title>
        <authorList>
            <consortium name="DOE Joint Genome Institute"/>
            <person name="Baroncelli R."/>
            <person name="Diaz J.F."/>
            <person name="Benocci T."/>
            <person name="Peng M."/>
            <person name="Battaglia E."/>
            <person name="Haridas S."/>
            <person name="Andreopoulos W."/>
            <person name="Labutti K."/>
            <person name="Pangilinan J."/>
            <person name="Floch G.L."/>
            <person name="Makela M.R."/>
            <person name="Henrissat B."/>
            <person name="Grigoriev I.V."/>
            <person name="Crouch J.A."/>
            <person name="De Vries R.P."/>
            <person name="Sukno S.A."/>
            <person name="Thon M.R."/>
        </authorList>
    </citation>
    <scope>NUCLEOTIDE SEQUENCE</scope>
    <source>
        <strain evidence="2">CBS 125086</strain>
    </source>
</reference>
<dbReference type="AlphaFoldDB" id="A0AAD8Q1I6"/>
<dbReference type="Proteomes" id="UP001230504">
    <property type="component" value="Unassembled WGS sequence"/>
</dbReference>
<dbReference type="Pfam" id="PF00135">
    <property type="entry name" value="COesterase"/>
    <property type="match status" value="1"/>
</dbReference>